<dbReference type="OrthoDB" id="5439908at2759"/>
<comment type="caution">
    <text evidence="2">The sequence shown here is derived from an EMBL/GenBank/DDBJ whole genome shotgun (WGS) entry which is preliminary data.</text>
</comment>
<reference evidence="2 3" key="1">
    <citation type="journal article" date="2018" name="BMC Genomics">
        <title>Comparative genome analyses reveal sequence features reflecting distinct modes of host-adaptation between dicot and monocot powdery mildew.</title>
        <authorList>
            <person name="Wu Y."/>
            <person name="Ma X."/>
            <person name="Pan Z."/>
            <person name="Kale S.D."/>
            <person name="Song Y."/>
            <person name="King H."/>
            <person name="Zhang Q."/>
            <person name="Presley C."/>
            <person name="Deng X."/>
            <person name="Wei C.I."/>
            <person name="Xiao S."/>
        </authorList>
    </citation>
    <scope>NUCLEOTIDE SEQUENCE [LARGE SCALE GENOMIC DNA]</scope>
    <source>
        <strain evidence="2">UMSG2</strain>
    </source>
</reference>
<feature type="region of interest" description="Disordered" evidence="1">
    <location>
        <begin position="259"/>
        <end position="282"/>
    </location>
</feature>
<proteinExistence type="predicted"/>
<dbReference type="AlphaFoldDB" id="A0A420HEZ3"/>
<sequence length="337" mass="38844">MKAKKLYDAVASTRQETATAPYAIAHENFLLVKFLTTADDYIDRFLAGYQSVNNAADALPSHAAPKRSGYHIGDGQAAAIFVMGTRRIDWLNIWRDTRVYEPNNEYVSLQTMMSSLRSVAGNIINPEFFERHNASARYFTKPLLNSFDRELFDSILCSKLVWARLKTEYKKSNPKDVRKLERKLTHWTKDKGLSIRRAWVQLLELSTKLVEADESKAPAFTEASLFGYLLDTVQHFFEENEESDARDLSALAARPHNQNFELSRSSNRQSRRFSTRSQNRDPLLDADGNETCYICSGMNHHARSCKYRHKVRKYGERLRLQDEEKEQTSKLIGFIVI</sequence>
<name>A0A420HEZ3_9PEZI</name>
<organism evidence="2 3">
    <name type="scientific">Erysiphe neolycopersici</name>
    <dbReference type="NCBI Taxonomy" id="212602"/>
    <lineage>
        <taxon>Eukaryota</taxon>
        <taxon>Fungi</taxon>
        <taxon>Dikarya</taxon>
        <taxon>Ascomycota</taxon>
        <taxon>Pezizomycotina</taxon>
        <taxon>Leotiomycetes</taxon>
        <taxon>Erysiphales</taxon>
        <taxon>Erysiphaceae</taxon>
        <taxon>Erysiphe</taxon>
    </lineage>
</organism>
<dbReference type="Proteomes" id="UP000286134">
    <property type="component" value="Unassembled WGS sequence"/>
</dbReference>
<protein>
    <submittedName>
        <fullName evidence="2">Uncharacterized protein</fullName>
    </submittedName>
</protein>
<evidence type="ECO:0000256" key="1">
    <source>
        <dbReference type="SAM" id="MobiDB-lite"/>
    </source>
</evidence>
<keyword evidence="3" id="KW-1185">Reference proteome</keyword>
<accession>A0A420HEZ3</accession>
<gene>
    <name evidence="2" type="ORF">OnM2_084034</name>
</gene>
<dbReference type="EMBL" id="MCFK01008448">
    <property type="protein sequence ID" value="RKF56044.1"/>
    <property type="molecule type" value="Genomic_DNA"/>
</dbReference>
<evidence type="ECO:0000313" key="3">
    <source>
        <dbReference type="Proteomes" id="UP000286134"/>
    </source>
</evidence>
<evidence type="ECO:0000313" key="2">
    <source>
        <dbReference type="EMBL" id="RKF56044.1"/>
    </source>
</evidence>